<accession>A0AAV9RGZ4</accession>
<dbReference type="Proteomes" id="UP001311232">
    <property type="component" value="Unassembled WGS sequence"/>
</dbReference>
<comment type="caution">
    <text evidence="2">The sequence shown here is derived from an EMBL/GenBank/DDBJ whole genome shotgun (WGS) entry which is preliminary data.</text>
</comment>
<evidence type="ECO:0000313" key="2">
    <source>
        <dbReference type="EMBL" id="KAK5608276.1"/>
    </source>
</evidence>
<sequence>MISYILQEGFRSDGDGIWDWNLSEFVAGAGSLEESDLGLVSLWCRLLEGGQVSLGDAEVIQSNCCQQSLTGNLGNRGSWEGGKLGGGGTGYPGGK</sequence>
<protein>
    <submittedName>
        <fullName evidence="2">Uncharacterized protein</fullName>
    </submittedName>
</protein>
<feature type="compositionally biased region" description="Gly residues" evidence="1">
    <location>
        <begin position="79"/>
        <end position="95"/>
    </location>
</feature>
<gene>
    <name evidence="2" type="ORF">CRENBAI_001694</name>
</gene>
<reference evidence="2 3" key="1">
    <citation type="submission" date="2021-06" db="EMBL/GenBank/DDBJ databases">
        <authorList>
            <person name="Palmer J.M."/>
        </authorList>
    </citation>
    <scope>NUCLEOTIDE SEQUENCE [LARGE SCALE GENOMIC DNA]</scope>
    <source>
        <strain evidence="2 3">MEX-2019</strain>
        <tissue evidence="2">Muscle</tissue>
    </source>
</reference>
<organism evidence="2 3">
    <name type="scientific">Crenichthys baileyi</name>
    <name type="common">White River springfish</name>
    <dbReference type="NCBI Taxonomy" id="28760"/>
    <lineage>
        <taxon>Eukaryota</taxon>
        <taxon>Metazoa</taxon>
        <taxon>Chordata</taxon>
        <taxon>Craniata</taxon>
        <taxon>Vertebrata</taxon>
        <taxon>Euteleostomi</taxon>
        <taxon>Actinopterygii</taxon>
        <taxon>Neopterygii</taxon>
        <taxon>Teleostei</taxon>
        <taxon>Neoteleostei</taxon>
        <taxon>Acanthomorphata</taxon>
        <taxon>Ovalentaria</taxon>
        <taxon>Atherinomorphae</taxon>
        <taxon>Cyprinodontiformes</taxon>
        <taxon>Goodeidae</taxon>
        <taxon>Crenichthys</taxon>
    </lineage>
</organism>
<dbReference type="AlphaFoldDB" id="A0AAV9RGZ4"/>
<evidence type="ECO:0000313" key="3">
    <source>
        <dbReference type="Proteomes" id="UP001311232"/>
    </source>
</evidence>
<proteinExistence type="predicted"/>
<feature type="region of interest" description="Disordered" evidence="1">
    <location>
        <begin position="74"/>
        <end position="95"/>
    </location>
</feature>
<keyword evidence="3" id="KW-1185">Reference proteome</keyword>
<dbReference type="EMBL" id="JAHHUM010001832">
    <property type="protein sequence ID" value="KAK5608276.1"/>
    <property type="molecule type" value="Genomic_DNA"/>
</dbReference>
<evidence type="ECO:0000256" key="1">
    <source>
        <dbReference type="SAM" id="MobiDB-lite"/>
    </source>
</evidence>
<name>A0AAV9RGZ4_9TELE</name>